<dbReference type="Proteomes" id="UP000326837">
    <property type="component" value="Chromosome"/>
</dbReference>
<dbReference type="AlphaFoldDB" id="A0A5K7XDS0"/>
<dbReference type="EMBL" id="AP021861">
    <property type="protein sequence ID" value="BBO34920.1"/>
    <property type="molecule type" value="Genomic_DNA"/>
</dbReference>
<name>A0A5K7XDS0_9BACT</name>
<reference evidence="2" key="1">
    <citation type="submission" date="2019-10" db="EMBL/GenBank/DDBJ databases">
        <title>Lacipirellula parvula gen. nov., sp. nov., representing a lineage of planctomycetes widespread in freshwater anoxic habitats, and description of the family Lacipirellulaceae.</title>
        <authorList>
            <person name="Dedysh S.N."/>
            <person name="Kulichevskaya I.S."/>
            <person name="Beletsky A.V."/>
            <person name="Rakitin A.L."/>
            <person name="Mardanov A.V."/>
            <person name="Ivanova A.A."/>
            <person name="Saltykova V.X."/>
            <person name="Rijpstra W.I.C."/>
            <person name="Sinninghe Damste J.S."/>
            <person name="Ravin N.V."/>
        </authorList>
    </citation>
    <scope>NUCLEOTIDE SEQUENCE [LARGE SCALE GENOMIC DNA]</scope>
    <source>
        <strain evidence="2">PX69</strain>
    </source>
</reference>
<evidence type="ECO:0000313" key="1">
    <source>
        <dbReference type="EMBL" id="BBO34920.1"/>
    </source>
</evidence>
<accession>A0A5K7XDS0</accession>
<protein>
    <submittedName>
        <fullName evidence="1">Uncharacterized protein</fullName>
    </submittedName>
</protein>
<evidence type="ECO:0000313" key="2">
    <source>
        <dbReference type="Proteomes" id="UP000326837"/>
    </source>
</evidence>
<dbReference type="KEGG" id="lpav:PLANPX_4532"/>
<keyword evidence="2" id="KW-1185">Reference proteome</keyword>
<proteinExistence type="predicted"/>
<gene>
    <name evidence="1" type="ORF">PLANPX_4532</name>
</gene>
<organism evidence="1 2">
    <name type="scientific">Lacipirellula parvula</name>
    <dbReference type="NCBI Taxonomy" id="2650471"/>
    <lineage>
        <taxon>Bacteria</taxon>
        <taxon>Pseudomonadati</taxon>
        <taxon>Planctomycetota</taxon>
        <taxon>Planctomycetia</taxon>
        <taxon>Pirellulales</taxon>
        <taxon>Lacipirellulaceae</taxon>
        <taxon>Lacipirellula</taxon>
    </lineage>
</organism>
<sequence>MTHSADCMKSAIHPAPRIGAALAFTSSHNQPAPPAAG</sequence>